<organism evidence="3 4">
    <name type="scientific">Halobacillus salinus</name>
    <dbReference type="NCBI Taxonomy" id="192814"/>
    <lineage>
        <taxon>Bacteria</taxon>
        <taxon>Bacillati</taxon>
        <taxon>Bacillota</taxon>
        <taxon>Bacilli</taxon>
        <taxon>Bacillales</taxon>
        <taxon>Bacillaceae</taxon>
        <taxon>Halobacillus</taxon>
    </lineage>
</organism>
<dbReference type="InterPro" id="IPR036388">
    <property type="entry name" value="WH-like_DNA-bd_sf"/>
</dbReference>
<dbReference type="InterPro" id="IPR014710">
    <property type="entry name" value="RmlC-like_jellyroll"/>
</dbReference>
<comment type="caution">
    <text evidence="3">The sequence shown here is derived from an EMBL/GenBank/DDBJ whole genome shotgun (WGS) entry which is preliminary data.</text>
</comment>
<evidence type="ECO:0000313" key="3">
    <source>
        <dbReference type="EMBL" id="TGB03447.1"/>
    </source>
</evidence>
<dbReference type="InterPro" id="IPR018490">
    <property type="entry name" value="cNMP-bd_dom_sf"/>
</dbReference>
<dbReference type="AlphaFoldDB" id="A0A4Z0H0T7"/>
<feature type="domain" description="Cyclic nucleotide-binding" evidence="2">
    <location>
        <begin position="11"/>
        <end position="70"/>
    </location>
</feature>
<keyword evidence="1" id="KW-0010">Activator</keyword>
<dbReference type="Gene3D" id="2.60.120.10">
    <property type="entry name" value="Jelly Rolls"/>
    <property type="match status" value="1"/>
</dbReference>
<evidence type="ECO:0000259" key="2">
    <source>
        <dbReference type="PROSITE" id="PS50042"/>
    </source>
</evidence>
<dbReference type="Pfam" id="PF00027">
    <property type="entry name" value="cNMP_binding"/>
    <property type="match status" value="1"/>
</dbReference>
<dbReference type="CDD" id="cd00038">
    <property type="entry name" value="CAP_ED"/>
    <property type="match status" value="1"/>
</dbReference>
<dbReference type="SMART" id="SM00100">
    <property type="entry name" value="cNMP"/>
    <property type="match status" value="1"/>
</dbReference>
<evidence type="ECO:0000256" key="1">
    <source>
        <dbReference type="ARBA" id="ARBA00023159"/>
    </source>
</evidence>
<name>A0A4Z0H0T7_9BACI</name>
<dbReference type="PROSITE" id="PS50042">
    <property type="entry name" value="CNMP_BINDING_3"/>
    <property type="match status" value="1"/>
</dbReference>
<evidence type="ECO:0000313" key="4">
    <source>
        <dbReference type="Proteomes" id="UP000297982"/>
    </source>
</evidence>
<reference evidence="3 4" key="1">
    <citation type="journal article" date="2003" name="Int. J. Syst. Evol. Microbiol.">
        <title>Halobacillus salinus sp. nov., isolated from a salt lake on the coast of the East Sea in Korea.</title>
        <authorList>
            <person name="Yoon J.H."/>
            <person name="Kang K.H."/>
            <person name="Park Y.H."/>
        </authorList>
    </citation>
    <scope>NUCLEOTIDE SEQUENCE [LARGE SCALE GENOMIC DNA]</scope>
    <source>
        <strain evidence="3 4">HSL-3</strain>
    </source>
</reference>
<keyword evidence="4" id="KW-1185">Reference proteome</keyword>
<accession>A0A4Z0H0T7</accession>
<gene>
    <name evidence="3" type="ORF">E4663_00115</name>
</gene>
<sequence>MKDVLISYMKQFSDLSDAELDRIASDVEVARFDKGTHLLHQGDVPDRCFFILKGCIRKFTLDEDGKETTVNFYTEEQSVTIFNQHTSDKTSQYSLGCLEECVLVVGDLSIEQEQYDKNPALEAMTRKMIEGSMGEMHDEFATYMSQTPEARFRTLLEKRPGLIDRVPKYQLASYLGITPESFSRIQKRLGNPQP</sequence>
<dbReference type="Proteomes" id="UP000297982">
    <property type="component" value="Unassembled WGS sequence"/>
</dbReference>
<dbReference type="SUPFAM" id="SSF51206">
    <property type="entry name" value="cAMP-binding domain-like"/>
    <property type="match status" value="1"/>
</dbReference>
<dbReference type="InterPro" id="IPR000595">
    <property type="entry name" value="cNMP-bd_dom"/>
</dbReference>
<protein>
    <submittedName>
        <fullName evidence="3">Crp/Fnr family transcriptional regulator</fullName>
    </submittedName>
</protein>
<dbReference type="STRING" id="192814.GCA_900166575_00316"/>
<dbReference type="EMBL" id="SRJC01000001">
    <property type="protein sequence ID" value="TGB03447.1"/>
    <property type="molecule type" value="Genomic_DNA"/>
</dbReference>
<dbReference type="Gene3D" id="1.10.10.10">
    <property type="entry name" value="Winged helix-like DNA-binding domain superfamily/Winged helix DNA-binding domain"/>
    <property type="match status" value="1"/>
</dbReference>
<proteinExistence type="predicted"/>
<dbReference type="RefSeq" id="WP_135326180.1">
    <property type="nucleotide sequence ID" value="NZ_SRJC01000001.1"/>
</dbReference>